<dbReference type="SUPFAM" id="SSF49562">
    <property type="entry name" value="C2 domain (Calcium/lipid-binding domain, CaLB)"/>
    <property type="match status" value="2"/>
</dbReference>
<dbReference type="Pfam" id="PF00595">
    <property type="entry name" value="PDZ"/>
    <property type="match status" value="1"/>
</dbReference>
<dbReference type="PROSITE" id="PS50004">
    <property type="entry name" value="C2"/>
    <property type="match status" value="2"/>
</dbReference>
<dbReference type="InterPro" id="IPR000008">
    <property type="entry name" value="C2_dom"/>
</dbReference>
<feature type="compositionally biased region" description="Polar residues" evidence="3">
    <location>
        <begin position="778"/>
        <end position="789"/>
    </location>
</feature>
<feature type="compositionally biased region" description="Basic and acidic residues" evidence="3">
    <location>
        <begin position="50"/>
        <end position="64"/>
    </location>
</feature>
<dbReference type="Pfam" id="PF00168">
    <property type="entry name" value="C2"/>
    <property type="match status" value="2"/>
</dbReference>
<keyword evidence="6" id="KW-1185">Reference proteome</keyword>
<evidence type="ECO:0000256" key="3">
    <source>
        <dbReference type="SAM" id="MobiDB-lite"/>
    </source>
</evidence>
<dbReference type="GeneID" id="101392955"/>
<feature type="compositionally biased region" description="Basic residues" evidence="3">
    <location>
        <begin position="305"/>
        <end position="314"/>
    </location>
</feature>
<feature type="region of interest" description="Disordered" evidence="3">
    <location>
        <begin position="192"/>
        <end position="345"/>
    </location>
</feature>
<feature type="compositionally biased region" description="Polar residues" evidence="3">
    <location>
        <begin position="287"/>
        <end position="298"/>
    </location>
</feature>
<evidence type="ECO:0000256" key="1">
    <source>
        <dbReference type="ARBA" id="ARBA00023018"/>
    </source>
</evidence>
<feature type="region of interest" description="Disordered" evidence="3">
    <location>
        <begin position="724"/>
        <end position="942"/>
    </location>
</feature>
<evidence type="ECO:0000259" key="4">
    <source>
        <dbReference type="PROSITE" id="PS50004"/>
    </source>
</evidence>
<proteinExistence type="predicted"/>
<feature type="compositionally biased region" description="Basic and acidic residues" evidence="3">
    <location>
        <begin position="790"/>
        <end position="808"/>
    </location>
</feature>
<dbReference type="InterPro" id="IPR039032">
    <property type="entry name" value="Rim-like"/>
</dbReference>
<protein>
    <submittedName>
        <fullName evidence="7">Regulating synaptic membrane exocytosis protein 2 isoform X3</fullName>
    </submittedName>
</protein>
<dbReference type="InterPro" id="IPR035892">
    <property type="entry name" value="C2_domain_sf"/>
</dbReference>
<dbReference type="CDD" id="cd04028">
    <property type="entry name" value="C2B_RIM1alpha"/>
    <property type="match status" value="1"/>
</dbReference>
<feature type="compositionally biased region" description="Basic and acidic residues" evidence="3">
    <location>
        <begin position="95"/>
        <end position="106"/>
    </location>
</feature>
<feature type="region of interest" description="Disordered" evidence="3">
    <location>
        <begin position="39"/>
        <end position="151"/>
    </location>
</feature>
<sequence>MQFETLRQVCNSVLSHFHGVFSSPPNILQNELFGQTLNNARKRSPSVSRDQNRRYDQREEREEYSQYATSDSAMPRSPSDYADRRSQREPQFYEESDHINYRDSNRRSRRHSKEYIVDDEDVESRDEYERQRREEEYQARYRSDPNLARYPVKPQPYEEQMRIHAEVSRARHERRHSDVSLANAELEDSRISMLRMERPSRQRSISERRAALENQRSYSMERTREAQGPSSYPQRTTNHSPPTPRRSPIPIDRPDMRRTDSLRKQHHLDPSSAVRKTKREKMETMLRNDSLSSDQSESVRPPPPKPHKSKKGGKMRQVSLSSSEEELASTPEYTSCDDVEIESESVSEKGDMDYNWLDHTSWHSSEASPMSLHPVTWQPSKDGDRLIGRILLNKRLKDGSVTRDSGAMLGLKVVGGKMTESGRLCAFITKVKKGSLADTVGHLRPGDEVLEWNGKLLQGATFEEVYNIILESKPEPQVELVVSRPIGDIPRIPDSTHAQLESSSSSFESQKMDRPSISVTSPMSPGALRDVPQFLSGQLSIKLWFDKVGHQLIVTILGAKDLPSREDGRPRNPYVKIYFLPDRSDKNKRRTKTVKKTLEPKWNQTFIYSPVHRREFRERMLEITLWDQARVREEESEFLGEILIELETALLDDEPHWYKLQTHDVSSLPLPHPSPYMPRRQLHGESPTRRLQRSKRISDSEVSDYDCDDGIGVVSDYRHNGRDLQSSTLSVPEEVMSSNHCSPSGSPHRVDVIGRTRSWSPSVPPPQSRNVEQGLRGTRSTTGHYNTISRIDRHRVVDDRYSPDRDSHFLTLPRSRNSQTIEHHHRDGRDCEAADRQPYHRSRSTEQRPLPERTTTRSRSTERPDTNLMRSMPSLMTGRSAPPSPALSRSHPRTGSVQTSPLSTPVAGRRGRQLPQLPPKGTLERKAGGKKLRSTVQRSTETGLAVEMRNWMTRQASRESTDGSMNSYSSEGNLIFPGVRLASDSQFSDFLDGLGPAQLVGRQTLATPAMGDIQVGMMDKKGQLEVEIIRARGLVVKPGSKTLPAPYVKVYLLDNGVCIAKKKTKVARKTLEPLYQQLLSFEESPQGKVLQIIVWGDYGRMDHKSFMGVAQILLDELELSNMVIGWFKLFPPSSLVDPTLAPLTRRASQSSLESSTGPSYSRS</sequence>
<dbReference type="Proteomes" id="UP000694910">
    <property type="component" value="Unplaced"/>
</dbReference>
<gene>
    <name evidence="7" type="primary">LOC101392955</name>
</gene>
<dbReference type="PANTHER" id="PTHR12157">
    <property type="entry name" value="REGULATING SYNAPTIC MEMBRANE EXOCYTOSIS PROTEIN"/>
    <property type="match status" value="1"/>
</dbReference>
<dbReference type="PROSITE" id="PS50106">
    <property type="entry name" value="PDZ"/>
    <property type="match status" value="1"/>
</dbReference>
<dbReference type="InterPro" id="IPR036034">
    <property type="entry name" value="PDZ_sf"/>
</dbReference>
<dbReference type="InterPro" id="IPR001478">
    <property type="entry name" value="PDZ"/>
</dbReference>
<feature type="compositionally biased region" description="Basic and acidic residues" evidence="3">
    <location>
        <begin position="252"/>
        <end position="269"/>
    </location>
</feature>
<dbReference type="CDD" id="cd06714">
    <property type="entry name" value="PDZ_RIM-like"/>
    <property type="match status" value="1"/>
</dbReference>
<evidence type="ECO:0000256" key="2">
    <source>
        <dbReference type="ARBA" id="ARBA00034103"/>
    </source>
</evidence>
<feature type="compositionally biased region" description="Acidic residues" evidence="3">
    <location>
        <begin position="335"/>
        <end position="345"/>
    </location>
</feature>
<comment type="subcellular location">
    <subcellularLocation>
        <location evidence="2">Synapse</location>
    </subcellularLocation>
</comment>
<feature type="region of interest" description="Disordered" evidence="3">
    <location>
        <begin position="492"/>
        <end position="524"/>
    </location>
</feature>
<feature type="compositionally biased region" description="Basic and acidic residues" evidence="3">
    <location>
        <begin position="192"/>
        <end position="211"/>
    </location>
</feature>
<dbReference type="RefSeq" id="XP_004431298.1">
    <property type="nucleotide sequence ID" value="XM_004431241.2"/>
</dbReference>
<dbReference type="PANTHER" id="PTHR12157:SF15">
    <property type="entry name" value="REGULATING SYNAPTIC MEMBRANE EXOCYTOSIS PROTEIN 2"/>
    <property type="match status" value="1"/>
</dbReference>
<organism evidence="6 7">
    <name type="scientific">Ceratotherium simum simum</name>
    <name type="common">Southern white rhinoceros</name>
    <dbReference type="NCBI Taxonomy" id="73337"/>
    <lineage>
        <taxon>Eukaryota</taxon>
        <taxon>Metazoa</taxon>
        <taxon>Chordata</taxon>
        <taxon>Craniata</taxon>
        <taxon>Vertebrata</taxon>
        <taxon>Euteleostomi</taxon>
        <taxon>Mammalia</taxon>
        <taxon>Eutheria</taxon>
        <taxon>Laurasiatheria</taxon>
        <taxon>Perissodactyla</taxon>
        <taxon>Rhinocerotidae</taxon>
        <taxon>Ceratotherium</taxon>
    </lineage>
</organism>
<evidence type="ECO:0000313" key="7">
    <source>
        <dbReference type="RefSeq" id="XP_004431298.1"/>
    </source>
</evidence>
<dbReference type="Gene3D" id="2.30.42.10">
    <property type="match status" value="1"/>
</dbReference>
<dbReference type="SMART" id="SM00239">
    <property type="entry name" value="C2"/>
    <property type="match status" value="2"/>
</dbReference>
<feature type="compositionally biased region" description="Polar residues" evidence="3">
    <location>
        <begin position="228"/>
        <end position="239"/>
    </location>
</feature>
<dbReference type="SMART" id="SM00228">
    <property type="entry name" value="PDZ"/>
    <property type="match status" value="1"/>
</dbReference>
<feature type="compositionally biased region" description="Basic and acidic residues" evidence="3">
    <location>
        <begin position="125"/>
        <end position="143"/>
    </location>
</feature>
<dbReference type="SUPFAM" id="SSF50156">
    <property type="entry name" value="PDZ domain-like"/>
    <property type="match status" value="1"/>
</dbReference>
<feature type="compositionally biased region" description="Basic and acidic residues" evidence="3">
    <location>
        <begin position="821"/>
        <end position="865"/>
    </location>
</feature>
<feature type="region of interest" description="Disordered" evidence="3">
    <location>
        <begin position="668"/>
        <end position="704"/>
    </location>
</feature>
<evidence type="ECO:0000259" key="5">
    <source>
        <dbReference type="PROSITE" id="PS50106"/>
    </source>
</evidence>
<feature type="compositionally biased region" description="Polar residues" evidence="3">
    <location>
        <begin position="724"/>
        <end position="745"/>
    </location>
</feature>
<keyword evidence="1" id="KW-0770">Synapse</keyword>
<dbReference type="Gene3D" id="2.60.40.150">
    <property type="entry name" value="C2 domain"/>
    <property type="match status" value="2"/>
</dbReference>
<reference evidence="7" key="1">
    <citation type="submission" date="2025-08" db="UniProtKB">
        <authorList>
            <consortium name="RefSeq"/>
        </authorList>
    </citation>
    <scope>IDENTIFICATION</scope>
</reference>
<accession>A0ABM0HPJ3</accession>
<evidence type="ECO:0000313" key="6">
    <source>
        <dbReference type="Proteomes" id="UP000694910"/>
    </source>
</evidence>
<feature type="domain" description="C2" evidence="4">
    <location>
        <begin position="535"/>
        <end position="658"/>
    </location>
</feature>
<name>A0ABM0HPJ3_CERSS</name>
<dbReference type="CDD" id="cd04031">
    <property type="entry name" value="C2A_RIM1alpha"/>
    <property type="match status" value="1"/>
</dbReference>
<feature type="domain" description="PDZ" evidence="5">
    <location>
        <begin position="398"/>
        <end position="484"/>
    </location>
</feature>
<feature type="domain" description="C2" evidence="4">
    <location>
        <begin position="1009"/>
        <end position="1127"/>
    </location>
</feature>